<proteinExistence type="predicted"/>
<dbReference type="Proteomes" id="UP000265520">
    <property type="component" value="Unassembled WGS sequence"/>
</dbReference>
<protein>
    <submittedName>
        <fullName evidence="1">Uncharacterized protein</fullName>
    </submittedName>
</protein>
<evidence type="ECO:0000313" key="1">
    <source>
        <dbReference type="EMBL" id="MCI97691.1"/>
    </source>
</evidence>
<name>A0A392WG39_9FABA</name>
<evidence type="ECO:0000313" key="2">
    <source>
        <dbReference type="Proteomes" id="UP000265520"/>
    </source>
</evidence>
<organism evidence="1 2">
    <name type="scientific">Trifolium medium</name>
    <dbReference type="NCBI Taxonomy" id="97028"/>
    <lineage>
        <taxon>Eukaryota</taxon>
        <taxon>Viridiplantae</taxon>
        <taxon>Streptophyta</taxon>
        <taxon>Embryophyta</taxon>
        <taxon>Tracheophyta</taxon>
        <taxon>Spermatophyta</taxon>
        <taxon>Magnoliopsida</taxon>
        <taxon>eudicotyledons</taxon>
        <taxon>Gunneridae</taxon>
        <taxon>Pentapetalae</taxon>
        <taxon>rosids</taxon>
        <taxon>fabids</taxon>
        <taxon>Fabales</taxon>
        <taxon>Fabaceae</taxon>
        <taxon>Papilionoideae</taxon>
        <taxon>50 kb inversion clade</taxon>
        <taxon>NPAAA clade</taxon>
        <taxon>Hologalegina</taxon>
        <taxon>IRL clade</taxon>
        <taxon>Trifolieae</taxon>
        <taxon>Trifolium</taxon>
    </lineage>
</organism>
<accession>A0A392WG39</accession>
<reference evidence="1 2" key="1">
    <citation type="journal article" date="2018" name="Front. Plant Sci.">
        <title>Red Clover (Trifolium pratense) and Zigzag Clover (T. medium) - A Picture of Genomic Similarities and Differences.</title>
        <authorList>
            <person name="Dluhosova J."/>
            <person name="Istvanek J."/>
            <person name="Nedelnik J."/>
            <person name="Repkova J."/>
        </authorList>
    </citation>
    <scope>NUCLEOTIDE SEQUENCE [LARGE SCALE GENOMIC DNA]</scope>
    <source>
        <strain evidence="2">cv. 10/8</strain>
        <tissue evidence="1">Leaf</tissue>
    </source>
</reference>
<sequence>MDPSNFQILPLLLFSTPPTTLLSFKLLLVFSSLVPSPSSSSVPSAAELNV</sequence>
<dbReference type="EMBL" id="LXQA011451289">
    <property type="protein sequence ID" value="MCI97691.1"/>
    <property type="molecule type" value="Genomic_DNA"/>
</dbReference>
<feature type="non-terminal residue" evidence="1">
    <location>
        <position position="50"/>
    </location>
</feature>
<comment type="caution">
    <text evidence="1">The sequence shown here is derived from an EMBL/GenBank/DDBJ whole genome shotgun (WGS) entry which is preliminary data.</text>
</comment>
<dbReference type="AlphaFoldDB" id="A0A392WG39"/>
<keyword evidence="2" id="KW-1185">Reference proteome</keyword>